<dbReference type="Proteomes" id="UP001142325">
    <property type="component" value="Unassembled WGS sequence"/>
</dbReference>
<reference evidence="2" key="1">
    <citation type="journal article" date="2014" name="Int. J. Syst. Evol. Microbiol.">
        <title>Complete genome sequence of Corynebacterium casei LMG S-19264T (=DSM 44701T), isolated from a smear-ripened cheese.</title>
        <authorList>
            <consortium name="US DOE Joint Genome Institute (JGI-PGF)"/>
            <person name="Walter F."/>
            <person name="Albersmeier A."/>
            <person name="Kalinowski J."/>
            <person name="Ruckert C."/>
        </authorList>
    </citation>
    <scope>NUCLEOTIDE SEQUENCE</scope>
    <source>
        <strain evidence="2">VKM Ac-1958</strain>
    </source>
</reference>
<keyword evidence="3" id="KW-1185">Reference proteome</keyword>
<feature type="signal peptide" evidence="1">
    <location>
        <begin position="1"/>
        <end position="29"/>
    </location>
</feature>
<dbReference type="EMBL" id="BSET01000002">
    <property type="protein sequence ID" value="GLK02084.1"/>
    <property type="molecule type" value="Genomic_DNA"/>
</dbReference>
<evidence type="ECO:0000313" key="2">
    <source>
        <dbReference type="EMBL" id="GLK02084.1"/>
    </source>
</evidence>
<dbReference type="PROSITE" id="PS51257">
    <property type="entry name" value="PROKAR_LIPOPROTEIN"/>
    <property type="match status" value="1"/>
</dbReference>
<proteinExistence type="predicted"/>
<feature type="chain" id="PRO_5040767750" evidence="1">
    <location>
        <begin position="30"/>
        <end position="336"/>
    </location>
</feature>
<protein>
    <submittedName>
        <fullName evidence="2">Uncharacterized protein</fullName>
    </submittedName>
</protein>
<reference evidence="2" key="2">
    <citation type="submission" date="2023-01" db="EMBL/GenBank/DDBJ databases">
        <authorList>
            <person name="Sun Q."/>
            <person name="Evtushenko L."/>
        </authorList>
    </citation>
    <scope>NUCLEOTIDE SEQUENCE</scope>
    <source>
        <strain evidence="2">VKM Ac-1958</strain>
    </source>
</reference>
<keyword evidence="1" id="KW-0732">Signal</keyword>
<gene>
    <name evidence="2" type="ORF">GCM10017596_17990</name>
</gene>
<comment type="caution">
    <text evidence="2">The sequence shown here is derived from an EMBL/GenBank/DDBJ whole genome shotgun (WGS) entry which is preliminary data.</text>
</comment>
<organism evidence="2 3">
    <name type="scientific">Microbacterium keratanolyticum</name>
    <dbReference type="NCBI Taxonomy" id="67574"/>
    <lineage>
        <taxon>Bacteria</taxon>
        <taxon>Bacillati</taxon>
        <taxon>Actinomycetota</taxon>
        <taxon>Actinomycetes</taxon>
        <taxon>Micrococcales</taxon>
        <taxon>Microbacteriaceae</taxon>
        <taxon>Microbacterium</taxon>
    </lineage>
</organism>
<name>A0A9W6HT01_9MICO</name>
<evidence type="ECO:0000313" key="3">
    <source>
        <dbReference type="Proteomes" id="UP001142325"/>
    </source>
</evidence>
<sequence length="336" mass="36966">MRSTGPLAALAGAAALALTLTGCAGGASADKGLSYEDSPLSTYLSAAWGGDLSPEEQDKKMQDQNRKVEEYVAKCMSDEGFEYKPSTSSSSFVSSSDVEWEPDDKKWVEQYGYGIVHNPFGDSMPESEMPVDPNQDYVSSLSETEQTAYYETLYGPQPDESEIAEDGSFEYNWEEAGCMGAAQHEVMGADVWSDDEFADLRDKMNELWTNSTESPEYKKIDTEWAACMSEAGEPGFTAQADASMSISDEQGKLYEAAYGDGTENIDPATIEDPSKSPEMKALGERELELAVVDLECRTKVDYRERTLKLQFDLEEKFIAENKAALEAFKAAAEQSK</sequence>
<evidence type="ECO:0000256" key="1">
    <source>
        <dbReference type="SAM" id="SignalP"/>
    </source>
</evidence>
<dbReference type="AlphaFoldDB" id="A0A9W6HT01"/>
<accession>A0A9W6HT01</accession>
<dbReference type="RefSeq" id="WP_204939666.1">
    <property type="nucleotide sequence ID" value="NZ_BAAAUM010000002.1"/>
</dbReference>